<feature type="compositionally biased region" description="Polar residues" evidence="1">
    <location>
        <begin position="1653"/>
        <end position="1670"/>
    </location>
</feature>
<feature type="region of interest" description="Disordered" evidence="1">
    <location>
        <begin position="866"/>
        <end position="2097"/>
    </location>
</feature>
<dbReference type="OMA" id="AYQNHEM"/>
<feature type="compositionally biased region" description="Pro residues" evidence="1">
    <location>
        <begin position="376"/>
        <end position="390"/>
    </location>
</feature>
<feature type="compositionally biased region" description="Polar residues" evidence="1">
    <location>
        <begin position="2459"/>
        <end position="2471"/>
    </location>
</feature>
<feature type="compositionally biased region" description="Polar residues" evidence="1">
    <location>
        <begin position="1677"/>
        <end position="1688"/>
    </location>
</feature>
<gene>
    <name evidence="2" type="ORF">MAC_08598</name>
</gene>
<feature type="compositionally biased region" description="Low complexity" evidence="1">
    <location>
        <begin position="1378"/>
        <end position="1388"/>
    </location>
</feature>
<feature type="compositionally biased region" description="Basic and acidic residues" evidence="1">
    <location>
        <begin position="981"/>
        <end position="990"/>
    </location>
</feature>
<evidence type="ECO:0000256" key="1">
    <source>
        <dbReference type="SAM" id="MobiDB-lite"/>
    </source>
</evidence>
<feature type="compositionally biased region" description="Basic and acidic residues" evidence="1">
    <location>
        <begin position="2043"/>
        <end position="2052"/>
    </location>
</feature>
<dbReference type="InParanoid" id="E9EFF0"/>
<feature type="compositionally biased region" description="Polar residues" evidence="1">
    <location>
        <begin position="82"/>
        <end position="92"/>
    </location>
</feature>
<feature type="region of interest" description="Disordered" evidence="1">
    <location>
        <begin position="599"/>
        <end position="618"/>
    </location>
</feature>
<feature type="compositionally biased region" description="Polar residues" evidence="1">
    <location>
        <begin position="510"/>
        <end position="522"/>
    </location>
</feature>
<feature type="compositionally biased region" description="Low complexity" evidence="1">
    <location>
        <begin position="826"/>
        <end position="835"/>
    </location>
</feature>
<keyword evidence="3" id="KW-1185">Reference proteome</keyword>
<feature type="compositionally biased region" description="Polar residues" evidence="1">
    <location>
        <begin position="1123"/>
        <end position="1137"/>
    </location>
</feature>
<feature type="compositionally biased region" description="Polar residues" evidence="1">
    <location>
        <begin position="870"/>
        <end position="887"/>
    </location>
</feature>
<protein>
    <submittedName>
        <fullName evidence="2">Uncharacterized protein</fullName>
    </submittedName>
</protein>
<feature type="compositionally biased region" description="Polar residues" evidence="1">
    <location>
        <begin position="2004"/>
        <end position="2019"/>
    </location>
</feature>
<feature type="compositionally biased region" description="Polar residues" evidence="1">
    <location>
        <begin position="447"/>
        <end position="459"/>
    </location>
</feature>
<proteinExistence type="predicted"/>
<evidence type="ECO:0000313" key="2">
    <source>
        <dbReference type="EMBL" id="EFY85349.1"/>
    </source>
</evidence>
<feature type="region of interest" description="Disordered" evidence="1">
    <location>
        <begin position="745"/>
        <end position="835"/>
    </location>
</feature>
<feature type="compositionally biased region" description="Polar residues" evidence="1">
    <location>
        <begin position="1796"/>
        <end position="1809"/>
    </location>
</feature>
<dbReference type="Proteomes" id="UP000002499">
    <property type="component" value="Unassembled WGS sequence"/>
</dbReference>
<feature type="compositionally biased region" description="Low complexity" evidence="1">
    <location>
        <begin position="1943"/>
        <end position="1978"/>
    </location>
</feature>
<feature type="compositionally biased region" description="Low complexity" evidence="1">
    <location>
        <begin position="1872"/>
        <end position="1892"/>
    </location>
</feature>
<feature type="compositionally biased region" description="Polar residues" evidence="1">
    <location>
        <begin position="1415"/>
        <end position="1443"/>
    </location>
</feature>
<feature type="compositionally biased region" description="Polar residues" evidence="1">
    <location>
        <begin position="1625"/>
        <end position="1639"/>
    </location>
</feature>
<feature type="compositionally biased region" description="Low complexity" evidence="1">
    <location>
        <begin position="600"/>
        <end position="611"/>
    </location>
</feature>
<feature type="compositionally biased region" description="Low complexity" evidence="1">
    <location>
        <begin position="2249"/>
        <end position="2258"/>
    </location>
</feature>
<organism evidence="3">
    <name type="scientific">Metarhizium acridum (strain CQMa 102)</name>
    <dbReference type="NCBI Taxonomy" id="655827"/>
    <lineage>
        <taxon>Eukaryota</taxon>
        <taxon>Fungi</taxon>
        <taxon>Dikarya</taxon>
        <taxon>Ascomycota</taxon>
        <taxon>Pezizomycotina</taxon>
        <taxon>Sordariomycetes</taxon>
        <taxon>Hypocreomycetidae</taxon>
        <taxon>Hypocreales</taxon>
        <taxon>Clavicipitaceae</taxon>
        <taxon>Metarhizium</taxon>
    </lineage>
</organism>
<feature type="compositionally biased region" description="Basic and acidic residues" evidence="1">
    <location>
        <begin position="2388"/>
        <end position="2421"/>
    </location>
</feature>
<dbReference type="eggNOG" id="ENOG502SAX6">
    <property type="taxonomic scope" value="Eukaryota"/>
</dbReference>
<feature type="region of interest" description="Disordered" evidence="1">
    <location>
        <begin position="503"/>
        <end position="566"/>
    </location>
</feature>
<feature type="compositionally biased region" description="Low complexity" evidence="1">
    <location>
        <begin position="93"/>
        <end position="105"/>
    </location>
</feature>
<feature type="compositionally biased region" description="Polar residues" evidence="1">
    <location>
        <begin position="2303"/>
        <end position="2340"/>
    </location>
</feature>
<sequence length="2486" mass="269569">MFLTFAASSFRSPQTPTGSSAYQVNVNRTKTRKWVEAKVQSYDGDDWGADEYDDEESEEDVPPPWPKTSVRAAGSREATLPSLETQKSTENWTPTSQTKSTTLTSPVVSGSSDSGFPHTEANIMVPPRVVDTVHDVGNRINHLEKANNDQAPDLVGSQQVKPPSFVPSSDVYGRLREANEKGRRSPSSADAPDPIGRDETFHLGNKTEVSSRNADDDDRRTYLSPKLPDLARMSAFGTDSFSTGSVDSSKGQPISGQDTGSGSFSELPTTKAEVVRRASQLAEEVPAKEKTAVVEAPTQEYDDKKTAKGGPYQVESLPIIASSVYANTDDSEVAEIKTHASPTANAASRKLSKDTIPVLHPSSDMDIIAPLRTPSPRGPAQPAPETPETPPDAAGAPLAATIKPTEGGSEVNLESNRIQRETTFSTVASSPVKDNDILSDEILKSLNPASGSTQEFNRVSSHGSQSSSIQAGRDSSYTLRDYRSYWAATEDKAKSLETSASFPAIPELPDTQNEPSSQSNISPVDKATESLVSPQSPELRRRFSWEAEDTSPAPTQQSPTNSQLSMAQTRGIVVEQPAVDVKPEVVDNKQLKHRPFDAAGVSPQVSSGSSGHIPRGQQAAIDESCPLSPVSDNAAAGAHANEGFSLAENKAFEKPASSLVSAVTVADDQPVLTIQTSPSATPPPVSPVSQQTQPQTMSFREIMNLNSSSERIAKYNETRNIFSSTDSGLARWLIYLKAQHPGISSSGPLFGAQGPRQTPQDEYLSESEAEQGRTKSKSKTKAKADRRSSWGLMLGSKPRPEEAAPQAYANAANSSNSHLRVTQQRAAPDAASSSMAPQIPPVALAAPLSPLNPAAHSEYIPEWRSAALDSATTQPVPPAQAQSSHPSRATVGLSKLEIPKLPSLTTNGATTAPALSLEKTRHDRPAGGDARTAATERAGQQWAMISRDHVHQQIHQPPNSHQSQGSRAASGIEQSSNRPASPEREGEPKRSSSFIGLPPIRRSSTFGLTPKSKARRATDRFPIDDDDDGDDDPSSHASIADAPANPSHEQPQPPLATGTAPQLTNDHPADAIAAPSQPIQDEKAGMNIHHSETGLDGPHADAARYPPQLQAPLAMAPKQQPQIRTETPRTQSPQSSRPLIHPTHRVPFSGQWKLEESRLSEPLNPVSKNRPGTAGSQQQIMYGFDKETGISFPDFALPRPGQEQTHQPPQHPIPNLMATPPPRQRSDVPPSSAQRWPELFAYPPDQRPGSNFRNNGQPYQPLHQKTMARGDFVMPRTPAGEFAIPGVGPPDEDRGRKHRNSGLFKDLGQRFARAASRERRSSIDQRSAANDLRGDGASDSSIGTGELPEQGRRRPSFLFGRSGRASIEPGPRQHVWTGQEPPSQEDQPPSTPPPGSKRRSLLAGGRGGKLGPSRLSKSPSSNLEQVQGTSPTTQPAEGLNDTTPQKRRFSGMSKVSNLLSRNKHEDKPSIPEPQPEVESLEPPVPAFKLLGRPSTASSAVSSQERRADESPNRRGRRPSMSGLISGILGKRSASKAGDLDKPMDSQVLSQHQMSTQPQSTDVQGQRIAQPEQHERRYPYSPDQVNMPPRHVDAPGLPKTDDPQTQLSPVGNQAHIRPPSPWGLQPSRSPQSIPFEQRQSPAADHPKSRPPSVGNGQTPKVSGNDQPQIHNSPVAAGQHSSVPTPQPGYQQPVGFMGQRDGMQPPANPSIRFVEPSQPSPLGLVPRNLHEQIEPDSASAVQSGQPIDGENPIEKHEELRAPIPVGRLAETPQAVSGELHPQPDREAHSSGPADGEITRTSTISPDLSITSDWKAAERHEDTHLSEARKNGSIDLSDERDFTVVRQSKQPALDEISQRRPLGSTGPVEKTVPMAPVVQQTVASPQSSSQQSQTAREPTISGESLKLYVSQGPDKENGQSPPQDTRTEQLHGLGLQMPHPAQQARPQYSQYPVQVQQLQQIQPGQQQPQQMQQSYSGMPPQAIRPTGALGPTNHQYTVQRDPRFHSPQPQQTQVPQKESSGSRWKGLTKRMSEQMSQLGHQNTTQEKPEKTERSTGNKLLGAFKRNSKQSDTQQPRRTHMGATNHPTGQWQNAQQQPYQQYQGQQGIVNIKQPGQHQPLSPSNIVMPPSQTQVFHAPSPMAVTPGHQVPRENPTQQSRPHPEPEPQYDYVPIPQAYTAVHGEGMVLPTAYNVGRQFSQMNLIQMQQQFGQNTPGMPQEPQSRQQLKQAASPLTSQYSFPRQDSESSFGIVQSPSAPSVPSPDGEPRSPRLDNLRSNAASITPPVHLRDSPVGTAPQNQEGDPPQPQLSNTRLSTPHDNSNIVSHSPSDTGSVSQQSKSPTPQVESVIRTEPTPETEDKAAICTANNNDHGVDVAKAKQHHDDDIYDATPRLTKDDKDEESKDHGISRKLSEGSLAEKSKSKEVPKTISPFTAELEDTARAHERRARLASQEEKIWLDPQDDPNYQPQMSATSYPGQEWNPYGDPDFLED</sequence>
<feature type="compositionally biased region" description="Basic and acidic residues" evidence="1">
    <location>
        <begin position="2260"/>
        <end position="2269"/>
    </location>
</feature>
<accession>E9EFF0</accession>
<evidence type="ECO:0000313" key="3">
    <source>
        <dbReference type="Proteomes" id="UP000002499"/>
    </source>
</evidence>
<feature type="region of interest" description="Disordered" evidence="1">
    <location>
        <begin position="446"/>
        <end position="475"/>
    </location>
</feature>
<feature type="compositionally biased region" description="Basic and acidic residues" evidence="1">
    <location>
        <begin position="2366"/>
        <end position="2379"/>
    </location>
</feature>
<feature type="region of interest" description="Disordered" evidence="1">
    <location>
        <begin position="339"/>
        <end position="398"/>
    </location>
</feature>
<feature type="region of interest" description="Disordered" evidence="1">
    <location>
        <begin position="37"/>
        <end position="123"/>
    </location>
</feature>
<feature type="compositionally biased region" description="Polar residues" evidence="1">
    <location>
        <begin position="2206"/>
        <end position="2248"/>
    </location>
</feature>
<name>E9EFF0_METAQ</name>
<feature type="compositionally biased region" description="Basic and acidic residues" evidence="1">
    <location>
        <begin position="1080"/>
        <end position="1102"/>
    </location>
</feature>
<feature type="region of interest" description="Disordered" evidence="1">
    <location>
        <begin position="1"/>
        <end position="23"/>
    </location>
</feature>
<feature type="compositionally biased region" description="Polar residues" evidence="1">
    <location>
        <begin position="953"/>
        <end position="979"/>
    </location>
</feature>
<dbReference type="HOGENOM" id="CLU_000461_0_0_1"/>
<feature type="compositionally biased region" description="Polar residues" evidence="1">
    <location>
        <begin position="552"/>
        <end position="566"/>
    </location>
</feature>
<reference evidence="2 3" key="1">
    <citation type="journal article" date="2011" name="PLoS Genet.">
        <title>Genome sequencing and comparative transcriptomics of the model entomopathogenic fungi Metarhizium anisopliae and M. acridum.</title>
        <authorList>
            <person name="Gao Q."/>
            <person name="Jin K."/>
            <person name="Ying S.H."/>
            <person name="Zhang Y."/>
            <person name="Xiao G."/>
            <person name="Shang Y."/>
            <person name="Duan Z."/>
            <person name="Hu X."/>
            <person name="Xie X.Q."/>
            <person name="Zhou G."/>
            <person name="Peng G."/>
            <person name="Luo Z."/>
            <person name="Huang W."/>
            <person name="Wang B."/>
            <person name="Fang W."/>
            <person name="Wang S."/>
            <person name="Zhong Y."/>
            <person name="Ma L.J."/>
            <person name="St Leger R.J."/>
            <person name="Zhao G.P."/>
            <person name="Pei Y."/>
            <person name="Feng M.G."/>
            <person name="Xia Y."/>
            <person name="Wang C."/>
        </authorList>
    </citation>
    <scope>NUCLEOTIDE SEQUENCE [LARGE SCALE GENOMIC DNA]</scope>
    <source>
        <strain evidence="2 3">CQMa 102</strain>
    </source>
</reference>
<dbReference type="OrthoDB" id="5151921at2759"/>
<feature type="compositionally biased region" description="Acidic residues" evidence="1">
    <location>
        <begin position="43"/>
        <end position="61"/>
    </location>
</feature>
<feature type="compositionally biased region" description="Low complexity" evidence="1">
    <location>
        <begin position="2085"/>
        <end position="2097"/>
    </location>
</feature>
<feature type="region of interest" description="Disordered" evidence="1">
    <location>
        <begin position="144"/>
        <end position="310"/>
    </location>
</feature>
<feature type="compositionally biased region" description="Polar residues" evidence="1">
    <location>
        <begin position="237"/>
        <end position="268"/>
    </location>
</feature>
<feature type="compositionally biased region" description="Polar residues" evidence="1">
    <location>
        <begin position="1546"/>
        <end position="1563"/>
    </location>
</feature>
<feature type="compositionally biased region" description="Basic and acidic residues" evidence="1">
    <location>
        <begin position="173"/>
        <end position="183"/>
    </location>
</feature>
<dbReference type="EMBL" id="GL698580">
    <property type="protein sequence ID" value="EFY85349.1"/>
    <property type="molecule type" value="Genomic_DNA"/>
</dbReference>
<feature type="region of interest" description="Disordered" evidence="1">
    <location>
        <begin position="2206"/>
        <end position="2486"/>
    </location>
</feature>
<feature type="compositionally biased region" description="Basic and acidic residues" evidence="1">
    <location>
        <begin position="1503"/>
        <end position="1512"/>
    </location>
</feature>
<feature type="compositionally biased region" description="Low complexity" evidence="1">
    <location>
        <begin position="803"/>
        <end position="817"/>
    </location>
</feature>
<feature type="compositionally biased region" description="Polar residues" evidence="1">
    <location>
        <begin position="1248"/>
        <end position="1258"/>
    </location>
</feature>
<feature type="compositionally biased region" description="Basic and acidic residues" evidence="1">
    <location>
        <begin position="1812"/>
        <end position="1840"/>
    </location>
</feature>
<feature type="compositionally biased region" description="Polar residues" evidence="1">
    <location>
        <begin position="2030"/>
        <end position="2042"/>
    </location>
</feature>
<feature type="region of interest" description="Disordered" evidence="1">
    <location>
        <begin position="2139"/>
        <end position="2165"/>
    </location>
</feature>
<feature type="compositionally biased region" description="Low complexity" evidence="1">
    <location>
        <begin position="1106"/>
        <end position="1122"/>
    </location>
</feature>